<dbReference type="AlphaFoldDB" id="A0A9P8KTD8"/>
<sequence>MSEKPPSVFRRLRRKFKTEQDPKNFSKPSIASAPAIQSRDASPSRAEVHPATLQQPDSTTIGKDSEISERKEHNPELLPSNAAERLWDEAYEAIRHEDVKLVEGYERILSQYLQGHDSITTPDTSYPNAIIAESPDVRRQQMNELIRVGLDKTAREAKVKDGLGAAMGIVLSLKDMVSTAIAAVPQASIAWSGVCVALGVLESAVKETASNRDGMEYVITRIRCFVRDEE</sequence>
<dbReference type="EMBL" id="JAIMJC010000004">
    <property type="protein sequence ID" value="KAH0525816.1"/>
    <property type="molecule type" value="Genomic_DNA"/>
</dbReference>
<name>A0A9P8KTD8_9HYPO</name>
<dbReference type="InterPro" id="IPR031359">
    <property type="entry name" value="NACHT_N"/>
</dbReference>
<feature type="region of interest" description="Disordered" evidence="1">
    <location>
        <begin position="1"/>
        <end position="77"/>
    </location>
</feature>
<keyword evidence="4" id="KW-1185">Reference proteome</keyword>
<dbReference type="Proteomes" id="UP000826573">
    <property type="component" value="Unassembled WGS sequence"/>
</dbReference>
<comment type="caution">
    <text evidence="3">The sequence shown here is derived from an EMBL/GenBank/DDBJ whole genome shotgun (WGS) entry which is preliminary data.</text>
</comment>
<evidence type="ECO:0000256" key="1">
    <source>
        <dbReference type="SAM" id="MobiDB-lite"/>
    </source>
</evidence>
<evidence type="ECO:0000313" key="3">
    <source>
        <dbReference type="EMBL" id="KAH0525816.1"/>
    </source>
</evidence>
<protein>
    <recommendedName>
        <fullName evidence="2">NWD NACHT-NTPase N-terminal domain-containing protein</fullName>
    </recommendedName>
</protein>
<gene>
    <name evidence="3" type="ORF">TsFJ059_009229</name>
</gene>
<dbReference type="Pfam" id="PF17100">
    <property type="entry name" value="NACHT_N"/>
    <property type="match status" value="1"/>
</dbReference>
<evidence type="ECO:0000259" key="2">
    <source>
        <dbReference type="Pfam" id="PF17100"/>
    </source>
</evidence>
<organism evidence="3 4">
    <name type="scientific">Trichoderma semiorbis</name>
    <dbReference type="NCBI Taxonomy" id="1491008"/>
    <lineage>
        <taxon>Eukaryota</taxon>
        <taxon>Fungi</taxon>
        <taxon>Dikarya</taxon>
        <taxon>Ascomycota</taxon>
        <taxon>Pezizomycotina</taxon>
        <taxon>Sordariomycetes</taxon>
        <taxon>Hypocreomycetidae</taxon>
        <taxon>Hypocreales</taxon>
        <taxon>Hypocreaceae</taxon>
        <taxon>Trichoderma</taxon>
    </lineage>
</organism>
<evidence type="ECO:0000313" key="4">
    <source>
        <dbReference type="Proteomes" id="UP000826573"/>
    </source>
</evidence>
<reference evidence="3 4" key="1">
    <citation type="submission" date="2021-08" db="EMBL/GenBank/DDBJ databases">
        <title>The highly contiguous genome resource for Trichoderma semiorbis FJ059, a fungal antagonistic to plant pathogens.</title>
        <authorList>
            <person name="Liu T."/>
        </authorList>
    </citation>
    <scope>NUCLEOTIDE SEQUENCE [LARGE SCALE GENOMIC DNA]</scope>
    <source>
        <strain evidence="3 4">FJ059</strain>
    </source>
</reference>
<accession>A0A9P8KTD8</accession>
<proteinExistence type="predicted"/>
<feature type="domain" description="NWD NACHT-NTPase N-terminal" evidence="2">
    <location>
        <begin position="84"/>
        <end position="226"/>
    </location>
</feature>
<feature type="compositionally biased region" description="Polar residues" evidence="1">
    <location>
        <begin position="52"/>
        <end position="62"/>
    </location>
</feature>
<feature type="compositionally biased region" description="Basic and acidic residues" evidence="1">
    <location>
        <begin position="63"/>
        <end position="75"/>
    </location>
</feature>